<evidence type="ECO:0000313" key="3">
    <source>
        <dbReference type="EMBL" id="QDV21656.1"/>
    </source>
</evidence>
<name>A0A518FZB2_9PLAN</name>
<proteinExistence type="predicted"/>
<organism evidence="3 4">
    <name type="scientific">Gimesia panareensis</name>
    <dbReference type="NCBI Taxonomy" id="2527978"/>
    <lineage>
        <taxon>Bacteria</taxon>
        <taxon>Pseudomonadati</taxon>
        <taxon>Planctomycetota</taxon>
        <taxon>Planctomycetia</taxon>
        <taxon>Planctomycetales</taxon>
        <taxon>Planctomycetaceae</taxon>
        <taxon>Gimesia</taxon>
    </lineage>
</organism>
<keyword evidence="2" id="KW-0812">Transmembrane</keyword>
<feature type="transmembrane region" description="Helical" evidence="2">
    <location>
        <begin position="140"/>
        <end position="158"/>
    </location>
</feature>
<feature type="region of interest" description="Disordered" evidence="1">
    <location>
        <begin position="1"/>
        <end position="30"/>
    </location>
</feature>
<keyword evidence="2" id="KW-1133">Transmembrane helix</keyword>
<dbReference type="EMBL" id="CP036317">
    <property type="protein sequence ID" value="QDV21656.1"/>
    <property type="molecule type" value="Genomic_DNA"/>
</dbReference>
<dbReference type="AlphaFoldDB" id="A0A518FZB2"/>
<evidence type="ECO:0000313" key="4">
    <source>
        <dbReference type="Proteomes" id="UP000320839"/>
    </source>
</evidence>
<evidence type="ECO:0000256" key="1">
    <source>
        <dbReference type="SAM" id="MobiDB-lite"/>
    </source>
</evidence>
<keyword evidence="2" id="KW-0472">Membrane</keyword>
<gene>
    <name evidence="3" type="ORF">Pan153_63460</name>
</gene>
<reference evidence="3 4" key="1">
    <citation type="submission" date="2019-02" db="EMBL/GenBank/DDBJ databases">
        <title>Deep-cultivation of Planctomycetes and their phenomic and genomic characterization uncovers novel biology.</title>
        <authorList>
            <person name="Wiegand S."/>
            <person name="Jogler M."/>
            <person name="Boedeker C."/>
            <person name="Pinto D."/>
            <person name="Vollmers J."/>
            <person name="Rivas-Marin E."/>
            <person name="Kohn T."/>
            <person name="Peeters S.H."/>
            <person name="Heuer A."/>
            <person name="Rast P."/>
            <person name="Oberbeckmann S."/>
            <person name="Bunk B."/>
            <person name="Jeske O."/>
            <person name="Meyerdierks A."/>
            <person name="Storesund J.E."/>
            <person name="Kallscheuer N."/>
            <person name="Luecker S."/>
            <person name="Lage O.M."/>
            <person name="Pohl T."/>
            <person name="Merkel B.J."/>
            <person name="Hornburger P."/>
            <person name="Mueller R.-W."/>
            <person name="Bruemmer F."/>
            <person name="Labrenz M."/>
            <person name="Spormann A.M."/>
            <person name="Op den Camp H."/>
            <person name="Overmann J."/>
            <person name="Amann R."/>
            <person name="Jetten M.S.M."/>
            <person name="Mascher T."/>
            <person name="Medema M.H."/>
            <person name="Devos D.P."/>
            <person name="Kaster A.-K."/>
            <person name="Ovreas L."/>
            <person name="Rohde M."/>
            <person name="Galperin M.Y."/>
            <person name="Jogler C."/>
        </authorList>
    </citation>
    <scope>NUCLEOTIDE SEQUENCE [LARGE SCALE GENOMIC DNA]</scope>
    <source>
        <strain evidence="3 4">Pan153</strain>
    </source>
</reference>
<accession>A0A518FZB2</accession>
<sequence>MRISCKKTDGNSSGFDCKRKNRVAPNTIRGGRRPQETVRKYVRFHNNRAHLLVRSDLCASPPGEVPTLYPSMGTITHFIISRSGAICRLVRQCRKDLHSGSPHRVTPTVIAMTRILLTIPVTDNFLLAALGPNCIRAHPWFLYFSCLSCISWLIYPFTVDSPTGPSLVCKTSFLYNIYYIKIYS</sequence>
<evidence type="ECO:0000256" key="2">
    <source>
        <dbReference type="SAM" id="Phobius"/>
    </source>
</evidence>
<dbReference type="Proteomes" id="UP000320839">
    <property type="component" value="Chromosome"/>
</dbReference>
<protein>
    <submittedName>
        <fullName evidence="3">Uncharacterized protein</fullName>
    </submittedName>
</protein>